<evidence type="ECO:0000256" key="5">
    <source>
        <dbReference type="ARBA" id="ARBA00023077"/>
    </source>
</evidence>
<evidence type="ECO:0000256" key="6">
    <source>
        <dbReference type="ARBA" id="ARBA00023136"/>
    </source>
</evidence>
<dbReference type="Pfam" id="PF07715">
    <property type="entry name" value="Plug"/>
    <property type="match status" value="1"/>
</dbReference>
<gene>
    <name evidence="13" type="ORF">AS203_10730</name>
</gene>
<evidence type="ECO:0000259" key="12">
    <source>
        <dbReference type="Pfam" id="PF07715"/>
    </source>
</evidence>
<evidence type="ECO:0000256" key="8">
    <source>
        <dbReference type="PROSITE-ProRule" id="PRU01360"/>
    </source>
</evidence>
<evidence type="ECO:0000256" key="4">
    <source>
        <dbReference type="ARBA" id="ARBA00022692"/>
    </source>
</evidence>
<evidence type="ECO:0000259" key="11">
    <source>
        <dbReference type="Pfam" id="PF00593"/>
    </source>
</evidence>
<dbReference type="SUPFAM" id="SSF56935">
    <property type="entry name" value="Porins"/>
    <property type="match status" value="1"/>
</dbReference>
<accession>A0A0S2KMK5</accession>
<evidence type="ECO:0000256" key="2">
    <source>
        <dbReference type="ARBA" id="ARBA00022448"/>
    </source>
</evidence>
<reference evidence="14" key="1">
    <citation type="submission" date="2015-11" db="EMBL/GenBank/DDBJ databases">
        <authorList>
            <person name="Holder M.E."/>
            <person name="Ajami N.J."/>
            <person name="Petrosino J.F."/>
        </authorList>
    </citation>
    <scope>NUCLEOTIDE SEQUENCE [LARGE SCALE GENOMIC DNA]</scope>
    <source>
        <strain evidence="14">F0113</strain>
    </source>
</reference>
<keyword evidence="6 8" id="KW-0472">Membrane</keyword>
<comment type="subcellular location">
    <subcellularLocation>
        <location evidence="1 8">Cell outer membrane</location>
        <topology evidence="1 8">Multi-pass membrane protein</topology>
    </subcellularLocation>
</comment>
<dbReference type="STRING" id="76123.AS203_10730"/>
<keyword evidence="5 9" id="KW-0798">TonB box</keyword>
<sequence>MKRWLLVSALFFVAFCVQARGQKKPIKLHKDSIPWTVGLGSVDKVTEIRMNKGLIINPLNALNGQAAGVNISANGADRMAALSSVRVRGTTSVTGGNDPLVLIDGVSADLSTLSTIYPADIESFTILKNAAETAQFGSRGASGVIVVTTKKGGVGQFHIAYDGNIGVESVYKRIRMLRASEYVSTSKALGLAYNDGGFDTDFLRAVTQTGLVQTHHVAFGGGSDNSGYRASLGFLGHRTVIKTFRYNNFVAKLDLTQRAFDNRLLIELGVFGSSRQDKDIFDIQKLFYSAATQNPTFSTAMNASGGWDRNTEASQTAPPMALLRDKDDTRNLNFNTHLRLTFDVLPDLKALLFASYSFNSTERALFHPTWVAAQGEAYRGEHKSEDWLTNLTLTYNRIWGSHRLEATLLGEYQKARRTGFWTLVKGFTTNELGYNNLAAGALRPYGGTGSDYEDPSLGSVMGSLDYTLCGRYKLTVTGRADGSSLVGKHHTWGLFPSVSFEWDAKAEPWLRKASWLSLLKLRSGYGLSGNIGGIDAYYSMRALLPNGVVPLNGAPTVTMGITRNANPDLKWETRGTFNIGLDFGLMNNRIVMKAEYYTSKTWDMIYQYDVPVPPYTYDKLLANIGSMRNSGFELGIGLTPLSKKDMELTINVNLSWQKNRLISLSGSHNGTKLTASAITGIGTLTGAGFHGGNNNIVYQIVGQPLGVFYLPHCTGLVRNADGSYRYAIADLDGNGRINIEDGGDRYIAGQATPKFTLGSNIAFRYRAFDVSLQINGAFGHKIYNGTALSYMNMTSFPSYNVMREAPGKNIKDQTATDYWLESGDYLNFDYLTIGWNVPLKSKYISSLRVSCSVNNLATISAYSGLTPMINSYIFGPTLGIDDKRSYPVYRSYTVGLNIQF</sequence>
<dbReference type="EMBL" id="CP013195">
    <property type="protein sequence ID" value="ALO49501.1"/>
    <property type="molecule type" value="Genomic_DNA"/>
</dbReference>
<dbReference type="NCBIfam" id="TIGR04056">
    <property type="entry name" value="OMP_RagA_SusC"/>
    <property type="match status" value="1"/>
</dbReference>
<keyword evidence="4 8" id="KW-0812">Transmembrane</keyword>
<dbReference type="InterPro" id="IPR012910">
    <property type="entry name" value="Plug_dom"/>
</dbReference>
<dbReference type="AlphaFoldDB" id="A0A0S2KMK5"/>
<proteinExistence type="inferred from homology"/>
<feature type="domain" description="TonB-dependent receptor plug" evidence="12">
    <location>
        <begin position="40"/>
        <end position="144"/>
    </location>
</feature>
<dbReference type="InterPro" id="IPR023996">
    <property type="entry name" value="TonB-dep_OMP_SusC/RagA"/>
</dbReference>
<dbReference type="InterPro" id="IPR039426">
    <property type="entry name" value="TonB-dep_rcpt-like"/>
</dbReference>
<dbReference type="PROSITE" id="PS52016">
    <property type="entry name" value="TONB_DEPENDENT_REC_3"/>
    <property type="match status" value="1"/>
</dbReference>
<evidence type="ECO:0000313" key="13">
    <source>
        <dbReference type="EMBL" id="ALO49501.1"/>
    </source>
</evidence>
<dbReference type="eggNOG" id="COG1629">
    <property type="taxonomic scope" value="Bacteria"/>
</dbReference>
<dbReference type="InterPro" id="IPR036942">
    <property type="entry name" value="Beta-barrel_TonB_sf"/>
</dbReference>
<evidence type="ECO:0000256" key="7">
    <source>
        <dbReference type="ARBA" id="ARBA00023237"/>
    </source>
</evidence>
<dbReference type="InterPro" id="IPR000531">
    <property type="entry name" value="Beta-barrel_TonB"/>
</dbReference>
<organism evidence="13 14">
    <name type="scientific">Hoylesella enoeca</name>
    <dbReference type="NCBI Taxonomy" id="76123"/>
    <lineage>
        <taxon>Bacteria</taxon>
        <taxon>Pseudomonadati</taxon>
        <taxon>Bacteroidota</taxon>
        <taxon>Bacteroidia</taxon>
        <taxon>Bacteroidales</taxon>
        <taxon>Prevotellaceae</taxon>
        <taxon>Hoylesella</taxon>
    </lineage>
</organism>
<dbReference type="FunFam" id="2.40.170.20:FF:000008">
    <property type="entry name" value="TonB-linked outer membrane protein, SusC/RagA family"/>
    <property type="match status" value="1"/>
</dbReference>
<feature type="signal peptide" evidence="10">
    <location>
        <begin position="1"/>
        <end position="19"/>
    </location>
</feature>
<dbReference type="KEGG" id="peo:AS203_10730"/>
<name>A0A0S2KMK5_9BACT</name>
<keyword evidence="3 8" id="KW-1134">Transmembrane beta strand</keyword>
<dbReference type="Gene3D" id="2.170.130.10">
    <property type="entry name" value="TonB-dependent receptor, plug domain"/>
    <property type="match status" value="1"/>
</dbReference>
<dbReference type="NCBIfam" id="TIGR04057">
    <property type="entry name" value="SusC_RagA_signa"/>
    <property type="match status" value="1"/>
</dbReference>
<dbReference type="InterPro" id="IPR023997">
    <property type="entry name" value="TonB-dep_OMP_SusC/RagA_CS"/>
</dbReference>
<keyword evidence="2 8" id="KW-0813">Transport</keyword>
<evidence type="ECO:0000256" key="3">
    <source>
        <dbReference type="ARBA" id="ARBA00022452"/>
    </source>
</evidence>
<evidence type="ECO:0000256" key="1">
    <source>
        <dbReference type="ARBA" id="ARBA00004571"/>
    </source>
</evidence>
<keyword evidence="7 8" id="KW-0998">Cell outer membrane</keyword>
<evidence type="ECO:0000256" key="10">
    <source>
        <dbReference type="SAM" id="SignalP"/>
    </source>
</evidence>
<dbReference type="Proteomes" id="UP000056252">
    <property type="component" value="Chromosome"/>
</dbReference>
<comment type="similarity">
    <text evidence="8 9">Belongs to the TonB-dependent receptor family.</text>
</comment>
<dbReference type="OrthoDB" id="9768177at2"/>
<protein>
    <submittedName>
        <fullName evidence="13">SusC/RagA family TonB-linked outer membrane protein</fullName>
    </submittedName>
</protein>
<dbReference type="GO" id="GO:0009279">
    <property type="term" value="C:cell outer membrane"/>
    <property type="evidence" value="ECO:0007669"/>
    <property type="project" value="UniProtKB-SubCell"/>
</dbReference>
<dbReference type="Pfam" id="PF00593">
    <property type="entry name" value="TonB_dep_Rec_b-barrel"/>
    <property type="match status" value="1"/>
</dbReference>
<dbReference type="InterPro" id="IPR037066">
    <property type="entry name" value="Plug_dom_sf"/>
</dbReference>
<evidence type="ECO:0000313" key="14">
    <source>
        <dbReference type="Proteomes" id="UP000056252"/>
    </source>
</evidence>
<feature type="chain" id="PRO_5006601945" evidence="10">
    <location>
        <begin position="20"/>
        <end position="900"/>
    </location>
</feature>
<dbReference type="RefSeq" id="WP_060544464.1">
    <property type="nucleotide sequence ID" value="NZ_CP013195.1"/>
</dbReference>
<evidence type="ECO:0000256" key="9">
    <source>
        <dbReference type="RuleBase" id="RU003357"/>
    </source>
</evidence>
<dbReference type="Gene3D" id="2.40.170.20">
    <property type="entry name" value="TonB-dependent receptor, beta-barrel domain"/>
    <property type="match status" value="1"/>
</dbReference>
<keyword evidence="10" id="KW-0732">Signal</keyword>
<keyword evidence="14" id="KW-1185">Reference proteome</keyword>
<feature type="domain" description="TonB-dependent receptor-like beta-barrel" evidence="11">
    <location>
        <begin position="288"/>
        <end position="856"/>
    </location>
</feature>